<evidence type="ECO:0000256" key="1">
    <source>
        <dbReference type="SAM" id="MobiDB-lite"/>
    </source>
</evidence>
<organism evidence="2 3">
    <name type="scientific">Halovivax cerinus</name>
    <dbReference type="NCBI Taxonomy" id="1487865"/>
    <lineage>
        <taxon>Archaea</taxon>
        <taxon>Methanobacteriati</taxon>
        <taxon>Methanobacteriota</taxon>
        <taxon>Stenosarchaea group</taxon>
        <taxon>Halobacteria</taxon>
        <taxon>Halobacteriales</taxon>
        <taxon>Natrialbaceae</taxon>
        <taxon>Halovivax</taxon>
    </lineage>
</organism>
<evidence type="ECO:0000313" key="3">
    <source>
        <dbReference type="Proteomes" id="UP001595846"/>
    </source>
</evidence>
<proteinExistence type="predicted"/>
<dbReference type="AlphaFoldDB" id="A0ABD5NPW2"/>
<dbReference type="InterPro" id="IPR043899">
    <property type="entry name" value="DUF5789"/>
</dbReference>
<sequence>MHAPGSVTIADDLEYPLTTDELIATHGDRRIDLPNGSETVGEVLGRISAETFESPDDVRLTLQSGLSRKAIGRYGYSDRDPDPPGSLYHSTQLSF</sequence>
<evidence type="ECO:0000313" key="2">
    <source>
        <dbReference type="EMBL" id="MFC3958881.1"/>
    </source>
</evidence>
<accession>A0ABD5NPW2</accession>
<comment type="caution">
    <text evidence="2">The sequence shown here is derived from an EMBL/GenBank/DDBJ whole genome shotgun (WGS) entry which is preliminary data.</text>
</comment>
<dbReference type="EMBL" id="JBHSAQ010000009">
    <property type="protein sequence ID" value="MFC3958881.1"/>
    <property type="molecule type" value="Genomic_DNA"/>
</dbReference>
<keyword evidence="3" id="KW-1185">Reference proteome</keyword>
<feature type="region of interest" description="Disordered" evidence="1">
    <location>
        <begin position="72"/>
        <end position="95"/>
    </location>
</feature>
<dbReference type="GeneID" id="73901816"/>
<dbReference type="Proteomes" id="UP001595846">
    <property type="component" value="Unassembled WGS sequence"/>
</dbReference>
<reference evidence="2 3" key="1">
    <citation type="journal article" date="2019" name="Int. J. Syst. Evol. Microbiol.">
        <title>The Global Catalogue of Microorganisms (GCM) 10K type strain sequencing project: providing services to taxonomists for standard genome sequencing and annotation.</title>
        <authorList>
            <consortium name="The Broad Institute Genomics Platform"/>
            <consortium name="The Broad Institute Genome Sequencing Center for Infectious Disease"/>
            <person name="Wu L."/>
            <person name="Ma J."/>
        </authorList>
    </citation>
    <scope>NUCLEOTIDE SEQUENCE [LARGE SCALE GENOMIC DNA]</scope>
    <source>
        <strain evidence="2 3">IBRC-M 10256</strain>
    </source>
</reference>
<dbReference type="RefSeq" id="WP_256532713.1">
    <property type="nucleotide sequence ID" value="NZ_CP101824.1"/>
</dbReference>
<name>A0ABD5NPW2_9EURY</name>
<gene>
    <name evidence="2" type="ORF">ACFOUR_10950</name>
</gene>
<protein>
    <submittedName>
        <fullName evidence="2">DUF2795 domain-containing protein</fullName>
    </submittedName>
</protein>
<dbReference type="Pfam" id="PF19102">
    <property type="entry name" value="DUF5789"/>
    <property type="match status" value="1"/>
</dbReference>